<evidence type="ECO:0000256" key="1">
    <source>
        <dbReference type="SAM" id="SignalP"/>
    </source>
</evidence>
<protein>
    <submittedName>
        <fullName evidence="2">Uncharacterized protein</fullName>
    </submittedName>
</protein>
<sequence>MKRNPLKALGGLLVAAALCAPAMAQDMRAARDQLAARIQAHPEDYEATYRFVVVTTEMRDYEAGVGALERLLMFNPQLSRARKELGFLYARLGAWEVAAQHLKAAKAAGDLDAVQTAQIDAQLPDIEKRTQISRISVRMHVGLRGQSNANYFPANNLFQVGGVGLASAAPQKADLNSFQLIQASHEYEFGGQRGDRLETKLTGYATQQFNLPQYSVMLFSATTGPRFFIPQTLFNNLSVRPYLTGAVSMLGSNNYLNTGGAGASVRADVNPDFWLEPGAEWRGLWVDPGRSIFGVSPYATLSTLATGDVVTGYVSGSYRVLDGVRLDGRVAYSRATAGYAAQSSDQVDVQAMARFEVSPPHPMIAQRWTIAPYARFTNLAFDKANPLVNPFVARHDAAWTYGLMLDAPVTQTFGFAGNLEFLRNDSNIPNFKMHNVAVSFGPTARF</sequence>
<dbReference type="AlphaFoldDB" id="A0A6B8MDT7"/>
<dbReference type="Proteomes" id="UP000422569">
    <property type="component" value="Chromosome"/>
</dbReference>
<feature type="chain" id="PRO_5025401866" evidence="1">
    <location>
        <begin position="25"/>
        <end position="446"/>
    </location>
</feature>
<proteinExistence type="predicted"/>
<reference evidence="2 3" key="1">
    <citation type="submission" date="2019-09" db="EMBL/GenBank/DDBJ databases">
        <title>Isolation and complete genome sequencing of Methylocystis species.</title>
        <authorList>
            <person name="Rumah B.L."/>
            <person name="Stead C.E."/>
            <person name="Stevens B.C."/>
            <person name="Minton N.P."/>
            <person name="Grosse-Honebrink A."/>
            <person name="Zhang Y."/>
        </authorList>
    </citation>
    <scope>NUCLEOTIDE SEQUENCE [LARGE SCALE GENOMIC DNA]</scope>
    <source>
        <strain evidence="2 3">BRCS2</strain>
    </source>
</reference>
<dbReference type="Gene3D" id="1.25.40.10">
    <property type="entry name" value="Tetratricopeptide repeat domain"/>
    <property type="match status" value="1"/>
</dbReference>
<dbReference type="SUPFAM" id="SSF48452">
    <property type="entry name" value="TPR-like"/>
    <property type="match status" value="1"/>
</dbReference>
<name>A0A6B8MDT7_9HYPH</name>
<feature type="signal peptide" evidence="1">
    <location>
        <begin position="1"/>
        <end position="24"/>
    </location>
</feature>
<evidence type="ECO:0000313" key="2">
    <source>
        <dbReference type="EMBL" id="QGM99729.1"/>
    </source>
</evidence>
<accession>A0A6B8MDT7</accession>
<dbReference type="InterPro" id="IPR011990">
    <property type="entry name" value="TPR-like_helical_dom_sf"/>
</dbReference>
<dbReference type="KEGG" id="mpar:F7D14_15045"/>
<dbReference type="EMBL" id="CP044331">
    <property type="protein sequence ID" value="QGM99729.1"/>
    <property type="molecule type" value="Genomic_DNA"/>
</dbReference>
<keyword evidence="3" id="KW-1185">Reference proteome</keyword>
<organism evidence="2 3">
    <name type="scientific">Methylocystis parvus</name>
    <dbReference type="NCBI Taxonomy" id="134"/>
    <lineage>
        <taxon>Bacteria</taxon>
        <taxon>Pseudomonadati</taxon>
        <taxon>Pseudomonadota</taxon>
        <taxon>Alphaproteobacteria</taxon>
        <taxon>Hyphomicrobiales</taxon>
        <taxon>Methylocystaceae</taxon>
        <taxon>Methylocystis</taxon>
    </lineage>
</organism>
<gene>
    <name evidence="2" type="ORF">F7D14_15045</name>
</gene>
<evidence type="ECO:0000313" key="3">
    <source>
        <dbReference type="Proteomes" id="UP000422569"/>
    </source>
</evidence>
<dbReference type="RefSeq" id="WP_040579019.1">
    <property type="nucleotide sequence ID" value="NZ_CP044331.1"/>
</dbReference>
<keyword evidence="1" id="KW-0732">Signal</keyword>